<feature type="domain" description="STAS" evidence="1">
    <location>
        <begin position="1"/>
        <end position="103"/>
    </location>
</feature>
<dbReference type="PANTHER" id="PTHR35849:SF2">
    <property type="entry name" value="BLR2341 PROTEIN"/>
    <property type="match status" value="1"/>
</dbReference>
<dbReference type="InterPro" id="IPR036513">
    <property type="entry name" value="STAS_dom_sf"/>
</dbReference>
<dbReference type="EMBL" id="PZZN01000003">
    <property type="protein sequence ID" value="PTM45004.1"/>
    <property type="molecule type" value="Genomic_DNA"/>
</dbReference>
<evidence type="ECO:0000259" key="1">
    <source>
        <dbReference type="PROSITE" id="PS50801"/>
    </source>
</evidence>
<dbReference type="InterPro" id="IPR058548">
    <property type="entry name" value="MlaB-like_STAS"/>
</dbReference>
<dbReference type="PROSITE" id="PS50801">
    <property type="entry name" value="STAS"/>
    <property type="match status" value="1"/>
</dbReference>
<dbReference type="RefSeq" id="WP_167396788.1">
    <property type="nucleotide sequence ID" value="NZ_PZZN01000003.1"/>
</dbReference>
<dbReference type="InterPro" id="IPR002645">
    <property type="entry name" value="STAS_dom"/>
</dbReference>
<protein>
    <submittedName>
        <fullName evidence="2">ABC-type transporter Mla MlaB component</fullName>
    </submittedName>
</protein>
<dbReference type="InterPro" id="IPR052746">
    <property type="entry name" value="MlaB_ABC_Transporter"/>
</dbReference>
<dbReference type="SUPFAM" id="SSF52091">
    <property type="entry name" value="SpoIIaa-like"/>
    <property type="match status" value="1"/>
</dbReference>
<keyword evidence="3" id="KW-1185">Reference proteome</keyword>
<dbReference type="Proteomes" id="UP000240996">
    <property type="component" value="Unassembled WGS sequence"/>
</dbReference>
<reference evidence="2 3" key="1">
    <citation type="submission" date="2018-04" db="EMBL/GenBank/DDBJ databases">
        <title>Genomic Encyclopedia of Type Strains, Phase III (KMG-III): the genomes of soil and plant-associated and newly described type strains.</title>
        <authorList>
            <person name="Whitman W."/>
        </authorList>
    </citation>
    <scope>NUCLEOTIDE SEQUENCE [LARGE SCALE GENOMIC DNA]</scope>
    <source>
        <strain evidence="2 3">NW12</strain>
    </source>
</reference>
<evidence type="ECO:0000313" key="3">
    <source>
        <dbReference type="Proteomes" id="UP000240996"/>
    </source>
</evidence>
<accession>A0A2T4YNL8</accession>
<dbReference type="PANTHER" id="PTHR35849">
    <property type="entry name" value="BLR2341 PROTEIN"/>
    <property type="match status" value="1"/>
</dbReference>
<dbReference type="Pfam" id="PF13466">
    <property type="entry name" value="STAS_2"/>
    <property type="match status" value="1"/>
</dbReference>
<comment type="caution">
    <text evidence="2">The sequence shown here is derived from an EMBL/GenBank/DDBJ whole genome shotgun (WGS) entry which is preliminary data.</text>
</comment>
<dbReference type="Gene3D" id="3.30.750.24">
    <property type="entry name" value="STAS domain"/>
    <property type="match status" value="1"/>
</dbReference>
<sequence>MAQIILVPATVTTSSVVPFAADLASQLEQHDAIELDLSAVVEADVSLLQLVCAARRQAERDGKSLRLAQPVHDALAALLGRAGFLTDIPSADQNFWFHGDLPR</sequence>
<dbReference type="AlphaFoldDB" id="A0A2T4YNL8"/>
<gene>
    <name evidence="2" type="ORF">C8J24_3221</name>
</gene>
<name>A0A2T4YNL8_9SPHN</name>
<organism evidence="2 3">
    <name type="scientific">Sphingomonas aerolata</name>
    <dbReference type="NCBI Taxonomy" id="185951"/>
    <lineage>
        <taxon>Bacteria</taxon>
        <taxon>Pseudomonadati</taxon>
        <taxon>Pseudomonadota</taxon>
        <taxon>Alphaproteobacteria</taxon>
        <taxon>Sphingomonadales</taxon>
        <taxon>Sphingomonadaceae</taxon>
        <taxon>Sphingomonas</taxon>
    </lineage>
</organism>
<proteinExistence type="predicted"/>
<evidence type="ECO:0000313" key="2">
    <source>
        <dbReference type="EMBL" id="PTM45004.1"/>
    </source>
</evidence>